<comment type="caution">
    <text evidence="2">The sequence shown here is derived from an EMBL/GenBank/DDBJ whole genome shotgun (WGS) entry which is preliminary data.</text>
</comment>
<dbReference type="RefSeq" id="WP_137406675.1">
    <property type="nucleotide sequence ID" value="NZ_AP025467.1"/>
</dbReference>
<feature type="transmembrane region" description="Helical" evidence="1">
    <location>
        <begin position="32"/>
        <end position="50"/>
    </location>
</feature>
<gene>
    <name evidence="2" type="ORF">F7Q91_02795</name>
</gene>
<keyword evidence="1" id="KW-1133">Transmembrane helix</keyword>
<dbReference type="AlphaFoldDB" id="A0A7V7NX22"/>
<keyword evidence="1" id="KW-0472">Membrane</keyword>
<dbReference type="Proteomes" id="UP000423756">
    <property type="component" value="Unassembled WGS sequence"/>
</dbReference>
<reference evidence="2 3" key="1">
    <citation type="submission" date="2019-09" db="EMBL/GenBank/DDBJ databases">
        <title>Draft genome sequences of 48 bacterial type strains from the CCUG.</title>
        <authorList>
            <person name="Tunovic T."/>
            <person name="Pineiro-Iglesias B."/>
            <person name="Unosson C."/>
            <person name="Inganas E."/>
            <person name="Ohlen M."/>
            <person name="Cardew S."/>
            <person name="Jensie-Markopoulos S."/>
            <person name="Salva-Serra F."/>
            <person name="Jaen-Luchoro D."/>
            <person name="Karlsson R."/>
            <person name="Svensson-Stadler L."/>
            <person name="Chun J."/>
            <person name="Moore E."/>
        </authorList>
    </citation>
    <scope>NUCLEOTIDE SEQUENCE [LARGE SCALE GENOMIC DNA]</scope>
    <source>
        <strain evidence="2 3">CCUG 48643</strain>
    </source>
</reference>
<sequence length="79" mass="9417">MSDFSSFKVMAAAIVIFVFTVPFLFVTPIEAMFVHGICSIIYIPIIVVWIRDFRKFKASNFKTYEQYWHYHHNMKNFGE</sequence>
<name>A0A7V7NX22_9VIBR</name>
<feature type="transmembrane region" description="Helical" evidence="1">
    <location>
        <begin position="7"/>
        <end position="26"/>
    </location>
</feature>
<evidence type="ECO:0000313" key="2">
    <source>
        <dbReference type="EMBL" id="KAB0482348.1"/>
    </source>
</evidence>
<accession>A0A7V7NX22</accession>
<organism evidence="2 3">
    <name type="scientific">Vibrio chagasii</name>
    <dbReference type="NCBI Taxonomy" id="170679"/>
    <lineage>
        <taxon>Bacteria</taxon>
        <taxon>Pseudomonadati</taxon>
        <taxon>Pseudomonadota</taxon>
        <taxon>Gammaproteobacteria</taxon>
        <taxon>Vibrionales</taxon>
        <taxon>Vibrionaceae</taxon>
        <taxon>Vibrio</taxon>
    </lineage>
</organism>
<dbReference type="GeneID" id="77344771"/>
<dbReference type="EMBL" id="VZPX01000004">
    <property type="protein sequence ID" value="KAB0482348.1"/>
    <property type="molecule type" value="Genomic_DNA"/>
</dbReference>
<evidence type="ECO:0000313" key="3">
    <source>
        <dbReference type="Proteomes" id="UP000423756"/>
    </source>
</evidence>
<evidence type="ECO:0000256" key="1">
    <source>
        <dbReference type="SAM" id="Phobius"/>
    </source>
</evidence>
<keyword evidence="1" id="KW-0812">Transmembrane</keyword>
<proteinExistence type="predicted"/>
<protein>
    <submittedName>
        <fullName evidence="2">Uncharacterized protein</fullName>
    </submittedName>
</protein>